<dbReference type="Gene3D" id="3.40.50.1820">
    <property type="entry name" value="alpha/beta hydrolase"/>
    <property type="match status" value="1"/>
</dbReference>
<feature type="transmembrane region" description="Helical" evidence="2">
    <location>
        <begin position="15"/>
        <end position="37"/>
    </location>
</feature>
<dbReference type="SUPFAM" id="SSF53474">
    <property type="entry name" value="alpha/beta-Hydrolases"/>
    <property type="match status" value="1"/>
</dbReference>
<feature type="transmembrane region" description="Helical" evidence="2">
    <location>
        <begin position="231"/>
        <end position="252"/>
    </location>
</feature>
<dbReference type="GO" id="GO:0005783">
    <property type="term" value="C:endoplasmic reticulum"/>
    <property type="evidence" value="ECO:0007669"/>
    <property type="project" value="TreeGrafter"/>
</dbReference>
<keyword evidence="2" id="KW-0472">Membrane</keyword>
<evidence type="ECO:0000259" key="3">
    <source>
        <dbReference type="Pfam" id="PF00561"/>
    </source>
</evidence>
<feature type="transmembrane region" description="Helical" evidence="2">
    <location>
        <begin position="198"/>
        <end position="219"/>
    </location>
</feature>
<dbReference type="PANTHER" id="PTHR43139">
    <property type="entry name" value="SI:DKEY-122A22.2"/>
    <property type="match status" value="1"/>
</dbReference>
<organism evidence="4 5">
    <name type="scientific">Diplodia seriata</name>
    <dbReference type="NCBI Taxonomy" id="420778"/>
    <lineage>
        <taxon>Eukaryota</taxon>
        <taxon>Fungi</taxon>
        <taxon>Dikarya</taxon>
        <taxon>Ascomycota</taxon>
        <taxon>Pezizomycotina</taxon>
        <taxon>Dothideomycetes</taxon>
        <taxon>Dothideomycetes incertae sedis</taxon>
        <taxon>Botryosphaeriales</taxon>
        <taxon>Botryosphaeriaceae</taxon>
        <taxon>Diplodia</taxon>
    </lineage>
</organism>
<dbReference type="AlphaFoldDB" id="A0A1S8BHK9"/>
<dbReference type="EMBL" id="MSZU01000077">
    <property type="protein sequence ID" value="OMP86798.1"/>
    <property type="molecule type" value="Genomic_DNA"/>
</dbReference>
<reference evidence="4 5" key="1">
    <citation type="submission" date="2017-01" db="EMBL/GenBank/DDBJ databases">
        <title>Draft genome sequence of Diplodia seriata F98.1, a fungal species involved in grapevine trunk diseases.</title>
        <authorList>
            <person name="Robert-Siegwald G."/>
            <person name="Vallet J."/>
            <person name="Abou-Mansour E."/>
            <person name="Xu J."/>
            <person name="Rey P."/>
            <person name="Bertsch C."/>
            <person name="Rego C."/>
            <person name="Larignon P."/>
            <person name="Fontaine F."/>
            <person name="Lebrun M.-H."/>
        </authorList>
    </citation>
    <scope>NUCLEOTIDE SEQUENCE [LARGE SCALE GENOMIC DNA]</scope>
    <source>
        <strain evidence="4 5">F98.1</strain>
    </source>
</reference>
<gene>
    <name evidence="4" type="ORF">BK809_0000473</name>
</gene>
<dbReference type="InterPro" id="IPR000073">
    <property type="entry name" value="AB_hydrolase_1"/>
</dbReference>
<dbReference type="OrthoDB" id="408373at2759"/>
<accession>A0A1S8BHK9</accession>
<dbReference type="PANTHER" id="PTHR43139:SF65">
    <property type="entry name" value="HYDROLASE FAMILY PROTEIN, PUTATIVE (AFU_ORTHOLOGUE AFUA_6G07060)-RELATED"/>
    <property type="match status" value="1"/>
</dbReference>
<keyword evidence="2" id="KW-0812">Transmembrane</keyword>
<feature type="region of interest" description="Disordered" evidence="1">
    <location>
        <begin position="293"/>
        <end position="317"/>
    </location>
</feature>
<proteinExistence type="predicted"/>
<dbReference type="InterPro" id="IPR052370">
    <property type="entry name" value="Meta-cleavage_hydrolase"/>
</dbReference>
<evidence type="ECO:0000256" key="2">
    <source>
        <dbReference type="SAM" id="Phobius"/>
    </source>
</evidence>
<evidence type="ECO:0000313" key="5">
    <source>
        <dbReference type="Proteomes" id="UP000190776"/>
    </source>
</evidence>
<sequence length="449" mass="47127">MAGGLGLNAASSLPYATRITTITTITAAGAAALLLLAATKSLNRQGEGKDDARENVLPSPRTTLLPALTAAERRDLPYPPDGLLPGARDVDSPYGSMRVYEWGPEEGAKVLLVHGISTPCVALAAVAEELVRRGKRVMLFDLFGRGYSDSPTDLPHDSRLYTAQICLALASSPLSWTGSGHSFAIVGYSLGGGIAADFASYFFSPALASSLVLIAPGGVLRRARASWTSWLLYDVLAALPGSAAAAVLRWAVARRLYTPPALGSATAEPSPCPPPADVGNAEAGQVVVVAARRQQQQGGNGRGRSSSMLSHPAPLLPGRPQHVTAAGAVNWQLAHHGGFVVPAFVSCMRCAPIYGQQARWRVLGEKVEAERVAARAQGRKTTGEGVLLVLGRDDPIVRVDEVGRDAVEALGGEANVKTVVLDAGHEVPMSRPKEVVETMVEFWEARGGV</sequence>
<dbReference type="STRING" id="420778.A0A1S8BHK9"/>
<dbReference type="InterPro" id="IPR029058">
    <property type="entry name" value="AB_hydrolase_fold"/>
</dbReference>
<name>A0A1S8BHK9_9PEZI</name>
<dbReference type="Pfam" id="PF00561">
    <property type="entry name" value="Abhydrolase_1"/>
    <property type="match status" value="1"/>
</dbReference>
<evidence type="ECO:0000313" key="4">
    <source>
        <dbReference type="EMBL" id="OMP86798.1"/>
    </source>
</evidence>
<comment type="caution">
    <text evidence="4">The sequence shown here is derived from an EMBL/GenBank/DDBJ whole genome shotgun (WGS) entry which is preliminary data.</text>
</comment>
<dbReference type="Proteomes" id="UP000190776">
    <property type="component" value="Unassembled WGS sequence"/>
</dbReference>
<feature type="domain" description="AB hydrolase-1" evidence="3">
    <location>
        <begin position="110"/>
        <end position="227"/>
    </location>
</feature>
<protein>
    <recommendedName>
        <fullName evidence="3">AB hydrolase-1 domain-containing protein</fullName>
    </recommendedName>
</protein>
<keyword evidence="2" id="KW-1133">Transmembrane helix</keyword>
<evidence type="ECO:0000256" key="1">
    <source>
        <dbReference type="SAM" id="MobiDB-lite"/>
    </source>
</evidence>